<dbReference type="KEGG" id="goq:ACH46_17140"/>
<feature type="signal peptide" evidence="5">
    <location>
        <begin position="1"/>
        <end position="25"/>
    </location>
</feature>
<reference evidence="7" key="1">
    <citation type="submission" date="2015-06" db="EMBL/GenBank/DDBJ databases">
        <title>Complete genome sequence and metabolic analysis of phthalate degradation pathway in Gordonia sp. QH-11.</title>
        <authorList>
            <person name="Jin D."/>
            <person name="Kong X."/>
            <person name="Bai Z."/>
        </authorList>
    </citation>
    <scope>NUCLEOTIDE SEQUENCE [LARGE SCALE GENOMIC DNA]</scope>
    <source>
        <strain evidence="7">QH-11</strain>
    </source>
</reference>
<reference evidence="6 7" key="2">
    <citation type="journal article" date="2017" name="Int. J. Syst. Evol. Microbiol.">
        <title>Gordonia phthalatica sp. nov., a di-n-butyl phthalate-degrading bacterium isolated from activated sludge.</title>
        <authorList>
            <person name="Jin D."/>
            <person name="Kong X."/>
            <person name="Jia M."/>
            <person name="Yu X."/>
            <person name="Wang X."/>
            <person name="Zhuang X."/>
            <person name="Deng Y."/>
            <person name="Bai Z."/>
        </authorList>
    </citation>
    <scope>NUCLEOTIDE SEQUENCE [LARGE SCALE GENOMIC DNA]</scope>
    <source>
        <strain evidence="6 7">QH-11</strain>
    </source>
</reference>
<dbReference type="STRING" id="1136941.ACH46_17140"/>
<dbReference type="PROSITE" id="PS51257">
    <property type="entry name" value="PROKAR_LIPOPROTEIN"/>
    <property type="match status" value="1"/>
</dbReference>
<dbReference type="OrthoDB" id="5296019at2"/>
<dbReference type="GO" id="GO:0046872">
    <property type="term" value="F:metal ion binding"/>
    <property type="evidence" value="ECO:0007669"/>
    <property type="project" value="UniProtKB-KW"/>
</dbReference>
<dbReference type="PROSITE" id="PS51318">
    <property type="entry name" value="TAT"/>
    <property type="match status" value="1"/>
</dbReference>
<keyword evidence="2" id="KW-0813">Transport</keyword>
<keyword evidence="7" id="KW-1185">Reference proteome</keyword>
<dbReference type="SUPFAM" id="SSF53807">
    <property type="entry name" value="Helical backbone' metal receptor"/>
    <property type="match status" value="1"/>
</dbReference>
<dbReference type="InterPro" id="IPR006127">
    <property type="entry name" value="ZnuA-like"/>
</dbReference>
<evidence type="ECO:0000256" key="4">
    <source>
        <dbReference type="ARBA" id="ARBA00022729"/>
    </source>
</evidence>
<evidence type="ECO:0000256" key="5">
    <source>
        <dbReference type="SAM" id="SignalP"/>
    </source>
</evidence>
<dbReference type="PANTHER" id="PTHR42953:SF1">
    <property type="entry name" value="METAL-BINDING PROTEIN HI_0362-RELATED"/>
    <property type="match status" value="1"/>
</dbReference>
<feature type="chain" id="PRO_5006012042" evidence="5">
    <location>
        <begin position="26"/>
        <end position="299"/>
    </location>
</feature>
<dbReference type="EMBL" id="CP011853">
    <property type="protein sequence ID" value="ALG85895.1"/>
    <property type="molecule type" value="Genomic_DNA"/>
</dbReference>
<proteinExistence type="predicted"/>
<evidence type="ECO:0000256" key="3">
    <source>
        <dbReference type="ARBA" id="ARBA00022723"/>
    </source>
</evidence>
<evidence type="ECO:0000313" key="6">
    <source>
        <dbReference type="EMBL" id="ALG85895.1"/>
    </source>
</evidence>
<keyword evidence="3" id="KW-0479">Metal-binding</keyword>
<gene>
    <name evidence="6" type="ORF">ACH46_17140</name>
</gene>
<dbReference type="PATRIC" id="fig|1136941.3.peg.3504"/>
<dbReference type="RefSeq" id="WP_062393992.1">
    <property type="nucleotide sequence ID" value="NZ_CP011853.1"/>
</dbReference>
<evidence type="ECO:0000256" key="2">
    <source>
        <dbReference type="ARBA" id="ARBA00022448"/>
    </source>
</evidence>
<dbReference type="AlphaFoldDB" id="A0A0N7FV15"/>
<dbReference type="Proteomes" id="UP000063789">
    <property type="component" value="Chromosome"/>
</dbReference>
<dbReference type="Pfam" id="PF01297">
    <property type="entry name" value="ZnuA"/>
    <property type="match status" value="1"/>
</dbReference>
<protein>
    <submittedName>
        <fullName evidence="6">ABC transporter substrate-binding protein</fullName>
    </submittedName>
</protein>
<dbReference type="GO" id="GO:0030313">
    <property type="term" value="C:cell envelope"/>
    <property type="evidence" value="ECO:0007669"/>
    <property type="project" value="UniProtKB-SubCell"/>
</dbReference>
<dbReference type="InterPro" id="IPR006311">
    <property type="entry name" value="TAT_signal"/>
</dbReference>
<accession>A0A0N7FV15</accession>
<sequence length="299" mass="31123">MTETRTARRALLALLALLTAAVATACAGSDGPVATDKPVVVTSTDVWAAVASAVGGEHADVRALYSSPDGDPHEFEPSSADTARVQDANLILMNGGHYDEFLAQAAEGAKGAKVVADEVRVDKSRGNEHVFYDLAAVADTAKAVAEELATIAPVNAEHYRANAAKFVEQIDGLRASLADIKKKHAGTEVVSTEPLAVALLTDAGLVDIAPSGFVDAVEEGQSPSAADRATFDDLLTSRRARVLIYNTQAVDSSTKAVLATAGKAGVPVVQFTETLPEGVTDYIAWQRAQIDALAKALNS</sequence>
<dbReference type="GO" id="GO:0030001">
    <property type="term" value="P:metal ion transport"/>
    <property type="evidence" value="ECO:0007669"/>
    <property type="project" value="InterPro"/>
</dbReference>
<dbReference type="InterPro" id="IPR050492">
    <property type="entry name" value="Bact_metal-bind_prot9"/>
</dbReference>
<keyword evidence="4 5" id="KW-0732">Signal</keyword>
<evidence type="ECO:0000313" key="7">
    <source>
        <dbReference type="Proteomes" id="UP000063789"/>
    </source>
</evidence>
<evidence type="ECO:0000256" key="1">
    <source>
        <dbReference type="ARBA" id="ARBA00004196"/>
    </source>
</evidence>
<dbReference type="Gene3D" id="3.40.50.1980">
    <property type="entry name" value="Nitrogenase molybdenum iron protein domain"/>
    <property type="match status" value="2"/>
</dbReference>
<organism evidence="6 7">
    <name type="scientific">Gordonia phthalatica</name>
    <dbReference type="NCBI Taxonomy" id="1136941"/>
    <lineage>
        <taxon>Bacteria</taxon>
        <taxon>Bacillati</taxon>
        <taxon>Actinomycetota</taxon>
        <taxon>Actinomycetes</taxon>
        <taxon>Mycobacteriales</taxon>
        <taxon>Gordoniaceae</taxon>
        <taxon>Gordonia</taxon>
    </lineage>
</organism>
<comment type="subcellular location">
    <subcellularLocation>
        <location evidence="1">Cell envelope</location>
    </subcellularLocation>
</comment>
<dbReference type="PANTHER" id="PTHR42953">
    <property type="entry name" value="HIGH-AFFINITY ZINC UPTAKE SYSTEM PROTEIN ZNUA-RELATED"/>
    <property type="match status" value="1"/>
</dbReference>
<name>A0A0N7FV15_9ACTN</name>